<dbReference type="EMBL" id="OX458332">
    <property type="protein sequence ID" value="CAI8818183.1"/>
    <property type="molecule type" value="Genomic_DNA"/>
</dbReference>
<evidence type="ECO:0000313" key="1">
    <source>
        <dbReference type="EMBL" id="CAI8818183.1"/>
    </source>
</evidence>
<protein>
    <submittedName>
        <fullName evidence="1">Uncharacterized protein</fullName>
    </submittedName>
</protein>
<name>A0AA35UKY8_METCP</name>
<evidence type="ECO:0000313" key="2">
    <source>
        <dbReference type="Proteomes" id="UP001158598"/>
    </source>
</evidence>
<reference evidence="1" key="1">
    <citation type="submission" date="2023-03" db="EMBL/GenBank/DDBJ databases">
        <authorList>
            <person name="Pearce D."/>
        </authorList>
    </citation>
    <scope>NUCLEOTIDE SEQUENCE</scope>
    <source>
        <strain evidence="1">Mc</strain>
    </source>
</reference>
<sequence length="725" mass="78089">MTMAGTIEFPGYPFDLIRLQVRAMGGLYCTPISALSATGWGEPFKDAKGQPINPPWGTPGGAYPQVKLKPDGDGVMHSPEFPDPHAALAGGTLAVEWEGRTYTIQSSGTVWLPTGYCYNTPYPESGNVVFGFEPGALCRDGRVAVNAFTRSHATLDLSRCIGIGVCNGHLILITAHPDNEGKLLVAQINGARADRIAEVYAGHPTAKLRFFFREDGIRASAVATMARESVVLHIDLVRAGDELGRTIPGAGVESASLAVESLGNAPTKTIDQGATQVGGELIPDPNGGPATTTPLTSATSFYEYDIPETTRVIAIGYVGNAEHRLAVQASSSYRRESSYIASYGRDSRGIGTDTTSSQSRTTGRENISFLIDGIPVAAFSTRDDSAFSKATETTATLITVPGGEGIGKTKQDSNGDWTITYPEGGSSSNAFVAKFRDEITQDDWIWDPVFNSMPPLNLLDPPGAYVLPSHLGVSPPEFSETASQSHTSHSEYVQLLDVDFTTGSLYYVRWTEDFQWGGAGPPPGGVKSNYRQQICRNAAVLAERWFSADPSGGLYQTAPGLRFGWYSGKVDSADIGGPHNRGTFELVHPLNLRGAYTRPTNEFPYEAGFGGLYIRDWVVHNASGPSHHMTYDLTLQSALDAQGNWACAHYIPWCITDADSVNVGWFPNHRYNDPSWNANGATVRYPDSDGAKVMLYRSAEGVMKPLEAVVQQPGVDRFFLGLGTI</sequence>
<organism evidence="1 2">
    <name type="scientific">Methylococcus capsulatus</name>
    <dbReference type="NCBI Taxonomy" id="414"/>
    <lineage>
        <taxon>Bacteria</taxon>
        <taxon>Pseudomonadati</taxon>
        <taxon>Pseudomonadota</taxon>
        <taxon>Gammaproteobacteria</taxon>
        <taxon>Methylococcales</taxon>
        <taxon>Methylococcaceae</taxon>
        <taxon>Methylococcus</taxon>
    </lineage>
</organism>
<proteinExistence type="predicted"/>
<dbReference type="Proteomes" id="UP001158598">
    <property type="component" value="Chromosome"/>
</dbReference>
<gene>
    <name evidence="1" type="ORF">MCNOR_1890</name>
</gene>
<accession>A0AA35UKY8</accession>
<dbReference type="AlphaFoldDB" id="A0AA35UKY8"/>